<keyword evidence="1" id="KW-0472">Membrane</keyword>
<gene>
    <name evidence="2" type="ORF">WICPIJ_000455</name>
</gene>
<dbReference type="Proteomes" id="UP000774326">
    <property type="component" value="Unassembled WGS sequence"/>
</dbReference>
<accession>A0A9P8QGQ5</accession>
<reference evidence="2" key="2">
    <citation type="submission" date="2021-01" db="EMBL/GenBank/DDBJ databases">
        <authorList>
            <person name="Schikora-Tamarit M.A."/>
        </authorList>
    </citation>
    <scope>NUCLEOTIDE SEQUENCE</scope>
    <source>
        <strain evidence="2">CBS2887</strain>
    </source>
</reference>
<evidence type="ECO:0000313" key="2">
    <source>
        <dbReference type="EMBL" id="KAH3688574.1"/>
    </source>
</evidence>
<keyword evidence="3" id="KW-1185">Reference proteome</keyword>
<protein>
    <submittedName>
        <fullName evidence="2">Uncharacterized protein</fullName>
    </submittedName>
</protein>
<feature type="transmembrane region" description="Helical" evidence="1">
    <location>
        <begin position="376"/>
        <end position="396"/>
    </location>
</feature>
<feature type="transmembrane region" description="Helical" evidence="1">
    <location>
        <begin position="408"/>
        <end position="426"/>
    </location>
</feature>
<comment type="caution">
    <text evidence="2">The sequence shown here is derived from an EMBL/GenBank/DDBJ whole genome shotgun (WGS) entry which is preliminary data.</text>
</comment>
<organism evidence="2 3">
    <name type="scientific">Wickerhamomyces pijperi</name>
    <name type="common">Yeast</name>
    <name type="synonym">Pichia pijperi</name>
    <dbReference type="NCBI Taxonomy" id="599730"/>
    <lineage>
        <taxon>Eukaryota</taxon>
        <taxon>Fungi</taxon>
        <taxon>Dikarya</taxon>
        <taxon>Ascomycota</taxon>
        <taxon>Saccharomycotina</taxon>
        <taxon>Saccharomycetes</taxon>
        <taxon>Phaffomycetales</taxon>
        <taxon>Wickerhamomycetaceae</taxon>
        <taxon>Wickerhamomyces</taxon>
    </lineage>
</organism>
<keyword evidence="1" id="KW-0812">Transmembrane</keyword>
<evidence type="ECO:0000256" key="1">
    <source>
        <dbReference type="SAM" id="Phobius"/>
    </source>
</evidence>
<dbReference type="EMBL" id="JAEUBG010000270">
    <property type="protein sequence ID" value="KAH3688574.1"/>
    <property type="molecule type" value="Genomic_DNA"/>
</dbReference>
<keyword evidence="1" id="KW-1133">Transmembrane helix</keyword>
<name>A0A9P8QGQ5_WICPI</name>
<evidence type="ECO:0000313" key="3">
    <source>
        <dbReference type="Proteomes" id="UP000774326"/>
    </source>
</evidence>
<sequence length="460" mass="53159">MSIVGVTAKTSSTESQPLPLSNITFPQYTSGTKDTNYKITYIRQNRSNFITTKELTKFRVDEELFKELTFSNNQPTKEISLYFTDNIKAWDQVINKLDAERRCSVLEKTSTLNEDQVYTKIIPHNTFKEHSNVMAYRCHIKKSCLGVLKRDISQIDPHLGRDGSFDLLLFDSWNGTKKDMRLITLEMFVFRRNVFVRFDSQDPELKESFCEAFHELILNTGKNQFGSIAGLTYSVLNTFVGSLITVLGNQISVLKRSANSEKIKYHALRYHIQKFEVLLQYITADGKTGFRHVVEKFCSERNIYRNEYQELSEVINDLDYTADLILIKEILETKIPQSSTSFFDKLEVKVSMLLTYKLLILVLANHYSKSQNHFPLLWLSLLNTVRVFILFSIIWPLSGKIRTHVFNLSNWAIKLLFLITLICAIARNPTVLRFVLTDVCLFSKDMADGVLLWVEANVID</sequence>
<dbReference type="AlphaFoldDB" id="A0A9P8QGQ5"/>
<proteinExistence type="predicted"/>
<reference evidence="2" key="1">
    <citation type="journal article" date="2021" name="Open Biol.">
        <title>Shared evolutionary footprints suggest mitochondrial oxidative damage underlies multiple complex I losses in fungi.</title>
        <authorList>
            <person name="Schikora-Tamarit M.A."/>
            <person name="Marcet-Houben M."/>
            <person name="Nosek J."/>
            <person name="Gabaldon T."/>
        </authorList>
    </citation>
    <scope>NUCLEOTIDE SEQUENCE</scope>
    <source>
        <strain evidence="2">CBS2887</strain>
    </source>
</reference>